<keyword evidence="2 3" id="KW-0040">ANK repeat</keyword>
<dbReference type="InterPro" id="IPR036770">
    <property type="entry name" value="Ankyrin_rpt-contain_sf"/>
</dbReference>
<dbReference type="PROSITE" id="PS50297">
    <property type="entry name" value="ANK_REP_REGION"/>
    <property type="match status" value="2"/>
</dbReference>
<proteinExistence type="predicted"/>
<dbReference type="SMART" id="SM00248">
    <property type="entry name" value="ANK"/>
    <property type="match status" value="2"/>
</dbReference>
<reference evidence="4" key="1">
    <citation type="journal article" date="1997" name="Nucleic Acids Res.">
        <title>tRNAscan-SE: a program for improved detection of transfer RNA genes in genomic sequence.</title>
        <authorList>
            <person name="Lowe T.M."/>
            <person name="Eddy S.R."/>
        </authorList>
    </citation>
    <scope>NUCLEOTIDE SEQUENCE [LARGE SCALE GENOMIC DNA]</scope>
</reference>
<dbReference type="Gene3D" id="1.25.40.20">
    <property type="entry name" value="Ankyrin repeat-containing domain"/>
    <property type="match status" value="1"/>
</dbReference>
<name>A0ABM1NST2_DROAR</name>
<dbReference type="GeneID" id="108610433"/>
<dbReference type="InterPro" id="IPR002110">
    <property type="entry name" value="Ankyrin_rpt"/>
</dbReference>
<protein>
    <submittedName>
        <fullName evidence="5">Myotrophin</fullName>
    </submittedName>
</protein>
<feature type="repeat" description="ANK" evidence="3">
    <location>
        <begin position="37"/>
        <end position="69"/>
    </location>
</feature>
<dbReference type="PANTHER" id="PTHR24171:SF8">
    <property type="entry name" value="BRCA1-ASSOCIATED RING DOMAIN PROTEIN 1"/>
    <property type="match status" value="1"/>
</dbReference>
<reference evidence="5" key="3">
    <citation type="submission" date="2025-08" db="UniProtKB">
        <authorList>
            <consortium name="RefSeq"/>
        </authorList>
    </citation>
    <scope>IDENTIFICATION</scope>
    <source>
        <tissue evidence="5">Whole organism</tissue>
    </source>
</reference>
<evidence type="ECO:0000313" key="4">
    <source>
        <dbReference type="Proteomes" id="UP000694904"/>
    </source>
</evidence>
<sequence length="121" mass="13402">MSDESAENIIWTIKNGELDAVQTAFSNDTQKVNTEIKGRYPIHYAADFGQLNVLQFLVKLGADVNRKDKHGITPLLAAVWEGHTKCVEFLLEKGADKNGVTPDGQSYVEVAENDDIKKLLV</sequence>
<dbReference type="Proteomes" id="UP000694904">
    <property type="component" value="Chromosome 3"/>
</dbReference>
<dbReference type="PRINTS" id="PR01415">
    <property type="entry name" value="ANKYRIN"/>
</dbReference>
<reference evidence="4" key="2">
    <citation type="journal article" date="2016" name="G3 (Bethesda)">
        <title>Genome Evolution in Three Species of Cactophilic Drosophila.</title>
        <authorList>
            <person name="Sanchez-Flores A."/>
            <person name="Penazola F."/>
            <person name="Carpinteyro-Ponce J."/>
            <person name="Nazario-Yepiz N."/>
            <person name="Abreu-Goodger C."/>
            <person name="Machado C.A."/>
            <person name="Markow T.A."/>
        </authorList>
    </citation>
    <scope>NUCLEOTIDE SEQUENCE [LARGE SCALE GENOMIC DNA]</scope>
</reference>
<organism evidence="4 5">
    <name type="scientific">Drosophila arizonae</name>
    <name type="common">Fruit fly</name>
    <dbReference type="NCBI Taxonomy" id="7263"/>
    <lineage>
        <taxon>Eukaryota</taxon>
        <taxon>Metazoa</taxon>
        <taxon>Ecdysozoa</taxon>
        <taxon>Arthropoda</taxon>
        <taxon>Hexapoda</taxon>
        <taxon>Insecta</taxon>
        <taxon>Pterygota</taxon>
        <taxon>Neoptera</taxon>
        <taxon>Endopterygota</taxon>
        <taxon>Diptera</taxon>
        <taxon>Brachycera</taxon>
        <taxon>Muscomorpha</taxon>
        <taxon>Ephydroidea</taxon>
        <taxon>Drosophilidae</taxon>
        <taxon>Drosophila</taxon>
    </lineage>
</organism>
<evidence type="ECO:0000256" key="2">
    <source>
        <dbReference type="ARBA" id="ARBA00023043"/>
    </source>
</evidence>
<gene>
    <name evidence="5" type="primary">LOC108610433</name>
</gene>
<dbReference type="SUPFAM" id="SSF48403">
    <property type="entry name" value="Ankyrin repeat"/>
    <property type="match status" value="1"/>
</dbReference>
<accession>A0ABM1NST2</accession>
<feature type="repeat" description="ANK" evidence="3">
    <location>
        <begin position="70"/>
        <end position="102"/>
    </location>
</feature>
<evidence type="ECO:0000256" key="1">
    <source>
        <dbReference type="ARBA" id="ARBA00022737"/>
    </source>
</evidence>
<keyword evidence="4" id="KW-1185">Reference proteome</keyword>
<evidence type="ECO:0000256" key="3">
    <source>
        <dbReference type="PROSITE-ProRule" id="PRU00023"/>
    </source>
</evidence>
<evidence type="ECO:0000313" key="5">
    <source>
        <dbReference type="RefSeq" id="XP_017858018.1"/>
    </source>
</evidence>
<dbReference type="Pfam" id="PF12796">
    <property type="entry name" value="Ank_2"/>
    <property type="match status" value="1"/>
</dbReference>
<dbReference type="PANTHER" id="PTHR24171">
    <property type="entry name" value="ANKYRIN REPEAT DOMAIN-CONTAINING PROTEIN 39-RELATED"/>
    <property type="match status" value="1"/>
</dbReference>
<keyword evidence="1" id="KW-0677">Repeat</keyword>
<dbReference type="PROSITE" id="PS50088">
    <property type="entry name" value="ANK_REPEAT"/>
    <property type="match status" value="2"/>
</dbReference>
<dbReference type="RefSeq" id="XP_017858018.1">
    <property type="nucleotide sequence ID" value="XM_018002529.1"/>
</dbReference>